<dbReference type="InterPro" id="IPR011009">
    <property type="entry name" value="Kinase-like_dom_sf"/>
</dbReference>
<dbReference type="Proteomes" id="UP000294593">
    <property type="component" value="Unassembled WGS sequence"/>
</dbReference>
<keyword evidence="2" id="KW-0472">Membrane</keyword>
<evidence type="ECO:0000259" key="3">
    <source>
        <dbReference type="Pfam" id="PF03109"/>
    </source>
</evidence>
<name>A0A4R6RAS6_9BURK</name>
<dbReference type="InterPro" id="IPR004147">
    <property type="entry name" value="ABC1_dom"/>
</dbReference>
<accession>A0A4R6RAS6</accession>
<evidence type="ECO:0000313" key="4">
    <source>
        <dbReference type="EMBL" id="TDP83025.1"/>
    </source>
</evidence>
<dbReference type="SUPFAM" id="SSF56112">
    <property type="entry name" value="Protein kinase-like (PK-like)"/>
    <property type="match status" value="1"/>
</dbReference>
<feature type="transmembrane region" description="Helical" evidence="2">
    <location>
        <begin position="522"/>
        <end position="541"/>
    </location>
</feature>
<dbReference type="PANTHER" id="PTHR10566:SF113">
    <property type="entry name" value="PROTEIN ACTIVITY OF BC1 COMPLEX KINASE 7, CHLOROPLASTIC"/>
    <property type="match status" value="1"/>
</dbReference>
<feature type="domain" description="ABC1 atypical kinase-like" evidence="3">
    <location>
        <begin position="99"/>
        <end position="359"/>
    </location>
</feature>
<evidence type="ECO:0000256" key="1">
    <source>
        <dbReference type="ARBA" id="ARBA00009670"/>
    </source>
</evidence>
<organism evidence="4 5">
    <name type="scientific">Aquabacterium commune</name>
    <dbReference type="NCBI Taxonomy" id="70586"/>
    <lineage>
        <taxon>Bacteria</taxon>
        <taxon>Pseudomonadati</taxon>
        <taxon>Pseudomonadota</taxon>
        <taxon>Betaproteobacteria</taxon>
        <taxon>Burkholderiales</taxon>
        <taxon>Aquabacterium</taxon>
    </lineage>
</organism>
<dbReference type="RefSeq" id="WP_133609069.1">
    <property type="nucleotide sequence ID" value="NZ_SNXW01000005.1"/>
</dbReference>
<feature type="transmembrane region" description="Helical" evidence="2">
    <location>
        <begin position="547"/>
        <end position="569"/>
    </location>
</feature>
<evidence type="ECO:0000313" key="5">
    <source>
        <dbReference type="Proteomes" id="UP000294593"/>
    </source>
</evidence>
<dbReference type="InterPro" id="IPR050154">
    <property type="entry name" value="UbiB_kinase"/>
</dbReference>
<dbReference type="EMBL" id="SNXW01000005">
    <property type="protein sequence ID" value="TDP83025.1"/>
    <property type="molecule type" value="Genomic_DNA"/>
</dbReference>
<dbReference type="PANTHER" id="PTHR10566">
    <property type="entry name" value="CHAPERONE-ACTIVITY OF BC1 COMPLEX CABC1 -RELATED"/>
    <property type="match status" value="1"/>
</dbReference>
<gene>
    <name evidence="4" type="ORF">EV672_105212</name>
</gene>
<dbReference type="AlphaFoldDB" id="A0A4R6RAS6"/>
<keyword evidence="2" id="KW-0812">Transmembrane</keyword>
<evidence type="ECO:0000256" key="2">
    <source>
        <dbReference type="SAM" id="Phobius"/>
    </source>
</evidence>
<dbReference type="Pfam" id="PF03109">
    <property type="entry name" value="ABC1"/>
    <property type="match status" value="1"/>
</dbReference>
<keyword evidence="5" id="KW-1185">Reference proteome</keyword>
<comment type="caution">
    <text evidence="4">The sequence shown here is derived from an EMBL/GenBank/DDBJ whole genome shotgun (WGS) entry which is preliminary data.</text>
</comment>
<comment type="similarity">
    <text evidence="1">Belongs to the protein kinase superfamily. ADCK protein kinase family.</text>
</comment>
<keyword evidence="2" id="KW-1133">Transmembrane helix</keyword>
<reference evidence="4 5" key="1">
    <citation type="submission" date="2019-03" db="EMBL/GenBank/DDBJ databases">
        <title>Genomic Encyclopedia of Type Strains, Phase IV (KMG-IV): sequencing the most valuable type-strain genomes for metagenomic binning, comparative biology and taxonomic classification.</title>
        <authorList>
            <person name="Goeker M."/>
        </authorList>
    </citation>
    <scope>NUCLEOTIDE SEQUENCE [LARGE SCALE GENOMIC DNA]</scope>
    <source>
        <strain evidence="4 5">DSM 11901</strain>
    </source>
</reference>
<proteinExistence type="inferred from homology"/>
<dbReference type="CDD" id="cd05121">
    <property type="entry name" value="ABC1_ADCK3-like"/>
    <property type="match status" value="1"/>
</dbReference>
<protein>
    <submittedName>
        <fullName evidence="4">2-octaprenylphenol hydroxylase</fullName>
    </submittedName>
</protein>
<dbReference type="OrthoDB" id="9795390at2"/>
<sequence length="579" mass="63974">MLWQALSSVRDLGRLETIASVLIRHGFGDLVRRMGLADALEKAGHALHWDDAQAYAHMPPPQRVRRALEDLGPTFVKLGQILSTRVDQFEPDWIAEFSQLQDHAPACAWPEVHAQLCEDLGAPPETAFAHFDPEPLAAGSIAQVHRARLADGTEVVVKVRRPGIVPLVEADLRWLARLAEMAEADSPELRAFRPREVVKQFARSLRRELDLSTEGRQSERIAANFTRYRDGDSPAPIEGVVPEPPIVIPRIHWPWTRERVCVQDFVQGLSGHDMAALTAAGLDRQRLARRGASAVLKMIVEDGLFHADPHAGNVFYLPGDRIAFIDFGMVGRLTPRRRDQLVRLLLGLVQRDAHTVADVMLDWAGEDPQDAVTDEDGLVGDLEAFVDQYHGLTLQQIKLPAMLSEMVGILRLHHLSLPPDLSLLFKAFVTLEGMGRELDPAFNMVDVALPLLKAAMRKRYAPKALLQRGWRAVDEALSLLGGLPQDLSRLIKAARRGRLEIHIDIANLTRVGHLLESAINRLVVGLVVAALIVGSSIVMTVQGGPTLWGLPLFGLLGFVAALLGSLWLLGSMARSNRRE</sequence>